<protein>
    <submittedName>
        <fullName evidence="2">Uncharacterized protein</fullName>
    </submittedName>
</protein>
<keyword evidence="3" id="KW-1185">Reference proteome</keyword>
<evidence type="ECO:0000313" key="2">
    <source>
        <dbReference type="EMBL" id="GJE56222.1"/>
    </source>
</evidence>
<feature type="compositionally biased region" description="Polar residues" evidence="1">
    <location>
        <begin position="120"/>
        <end position="134"/>
    </location>
</feature>
<dbReference type="EMBL" id="BPRA01000012">
    <property type="protein sequence ID" value="GJE56222.1"/>
    <property type="molecule type" value="Genomic_DNA"/>
</dbReference>
<accession>A0ABQ4TNL7</accession>
<comment type="caution">
    <text evidence="2">The sequence shown here is derived from an EMBL/GenBank/DDBJ whole genome shotgun (WGS) entry which is preliminary data.</text>
</comment>
<dbReference type="Proteomes" id="UP001055101">
    <property type="component" value="Unassembled WGS sequence"/>
</dbReference>
<reference evidence="2" key="2">
    <citation type="submission" date="2021-08" db="EMBL/GenBank/DDBJ databases">
        <authorList>
            <person name="Tani A."/>
            <person name="Ola A."/>
            <person name="Ogura Y."/>
            <person name="Katsura K."/>
            <person name="Hayashi T."/>
        </authorList>
    </citation>
    <scope>NUCLEOTIDE SEQUENCE</scope>
    <source>
        <strain evidence="2">DSM 23674</strain>
    </source>
</reference>
<organism evidence="2 3">
    <name type="scientific">Methylobacterium thuringiense</name>
    <dbReference type="NCBI Taxonomy" id="1003091"/>
    <lineage>
        <taxon>Bacteria</taxon>
        <taxon>Pseudomonadati</taxon>
        <taxon>Pseudomonadota</taxon>
        <taxon>Alphaproteobacteria</taxon>
        <taxon>Hyphomicrobiales</taxon>
        <taxon>Methylobacteriaceae</taxon>
        <taxon>Methylobacterium</taxon>
    </lineage>
</organism>
<proteinExistence type="predicted"/>
<gene>
    <name evidence="2" type="ORF">EKPJFOCH_2721</name>
</gene>
<name>A0ABQ4TNL7_9HYPH</name>
<evidence type="ECO:0000256" key="1">
    <source>
        <dbReference type="SAM" id="MobiDB-lite"/>
    </source>
</evidence>
<feature type="region of interest" description="Disordered" evidence="1">
    <location>
        <begin position="119"/>
        <end position="148"/>
    </location>
</feature>
<reference evidence="2" key="1">
    <citation type="journal article" date="2021" name="Front. Microbiol.">
        <title>Comprehensive Comparative Genomics and Phenotyping of Methylobacterium Species.</title>
        <authorList>
            <person name="Alessa O."/>
            <person name="Ogura Y."/>
            <person name="Fujitani Y."/>
            <person name="Takami H."/>
            <person name="Hayashi T."/>
            <person name="Sahin N."/>
            <person name="Tani A."/>
        </authorList>
    </citation>
    <scope>NUCLEOTIDE SEQUENCE</scope>
    <source>
        <strain evidence="2">DSM 23674</strain>
    </source>
</reference>
<evidence type="ECO:0000313" key="3">
    <source>
        <dbReference type="Proteomes" id="UP001055101"/>
    </source>
</evidence>
<sequence>MPPNLKIDARRRYRHSKPSGSCPGKQPSNLAAITHSSVRLHTPIARSKHNMLTIIPLAAAPFPRSRAPRKIVPMTIRIAIVAASLIAAGAAHAQGSAAPSNSQAAASSLQGQKAWDFLTASPTVTQREVPTTGSVAPRPRRAVDRANR</sequence>